<dbReference type="Proteomes" id="UP000280791">
    <property type="component" value="Unassembled WGS sequence"/>
</dbReference>
<feature type="transmembrane region" description="Helical" evidence="1">
    <location>
        <begin position="6"/>
        <end position="39"/>
    </location>
</feature>
<gene>
    <name evidence="2" type="ORF">DFR62_1090</name>
</gene>
<comment type="caution">
    <text evidence="2">The sequence shown here is derived from an EMBL/GenBank/DDBJ whole genome shotgun (WGS) entry which is preliminary data.</text>
</comment>
<dbReference type="RefSeq" id="WP_158290817.1">
    <property type="nucleotide sequence ID" value="NZ_QBEW01000044.1"/>
</dbReference>
<reference evidence="2 3" key="1">
    <citation type="submission" date="2018-10" db="EMBL/GenBank/DDBJ databases">
        <title>Genomic Encyclopedia of Type Strains, Phase IV (KMG-IV): sequencing the most valuable type-strain genomes for metagenomic binning, comparative biology and taxonomic classification.</title>
        <authorList>
            <person name="Goeker M."/>
        </authorList>
    </citation>
    <scope>NUCLEOTIDE SEQUENCE [LARGE SCALE GENOMIC DNA]</scope>
    <source>
        <strain evidence="2 3">DSM 20549</strain>
    </source>
</reference>
<keyword evidence="1" id="KW-0812">Transmembrane</keyword>
<dbReference type="EMBL" id="RCCP01000001">
    <property type="protein sequence ID" value="RLJ90933.1"/>
    <property type="molecule type" value="Genomic_DNA"/>
</dbReference>
<protein>
    <submittedName>
        <fullName evidence="2">Uncharacterized protein</fullName>
    </submittedName>
</protein>
<sequence length="54" mass="5888">MKLIALSIWVVAAFTLGVTGAAAWPLVAGIILLPVFFIGKPWYSSFKKKTAEHK</sequence>
<keyword evidence="3" id="KW-1185">Reference proteome</keyword>
<evidence type="ECO:0000313" key="2">
    <source>
        <dbReference type="EMBL" id="RLJ90933.1"/>
    </source>
</evidence>
<evidence type="ECO:0000313" key="3">
    <source>
        <dbReference type="Proteomes" id="UP000280791"/>
    </source>
</evidence>
<organism evidence="2 3">
    <name type="scientific">Planococcus citreus</name>
    <dbReference type="NCBI Taxonomy" id="1373"/>
    <lineage>
        <taxon>Bacteria</taxon>
        <taxon>Bacillati</taxon>
        <taxon>Bacillota</taxon>
        <taxon>Bacilli</taxon>
        <taxon>Bacillales</taxon>
        <taxon>Caryophanaceae</taxon>
        <taxon>Planococcus</taxon>
    </lineage>
</organism>
<dbReference type="AlphaFoldDB" id="A0A497YRH4"/>
<keyword evidence="1" id="KW-0472">Membrane</keyword>
<name>A0A497YRH4_9BACL</name>
<proteinExistence type="predicted"/>
<keyword evidence="1" id="KW-1133">Transmembrane helix</keyword>
<accession>A0A497YRH4</accession>
<evidence type="ECO:0000256" key="1">
    <source>
        <dbReference type="SAM" id="Phobius"/>
    </source>
</evidence>